<sequence length="62" mass="6848">MYTPEDLLMLGRLLDEAVVALPDCMRTPANRTALATLILERTSAADDLRSFVRLMQLVAPST</sequence>
<organism evidence="1 3">
    <name type="scientific">Bradyrhizobium guangzhouense</name>
    <dbReference type="NCBI Taxonomy" id="1325095"/>
    <lineage>
        <taxon>Bacteria</taxon>
        <taxon>Pseudomonadati</taxon>
        <taxon>Pseudomonadota</taxon>
        <taxon>Alphaproteobacteria</taxon>
        <taxon>Hyphomicrobiales</taxon>
        <taxon>Nitrobacteraceae</taxon>
        <taxon>Bradyrhizobium</taxon>
    </lineage>
</organism>
<evidence type="ECO:0000313" key="3">
    <source>
        <dbReference type="Proteomes" id="UP000288972"/>
    </source>
</evidence>
<protein>
    <submittedName>
        <fullName evidence="1">Uncharacterized protein</fullName>
    </submittedName>
</protein>
<dbReference type="EMBL" id="RDQZ01000054">
    <property type="protein sequence ID" value="RXH04768.1"/>
    <property type="molecule type" value="Genomic_DNA"/>
</dbReference>
<reference evidence="2 4" key="2">
    <citation type="submission" date="2018-10" db="EMBL/GenBank/DDBJ databases">
        <title>Bradyrhizobium sp. nov., effective nodules isolated from peanut in China.</title>
        <authorList>
            <person name="Li Y."/>
        </authorList>
    </citation>
    <scope>NUCLEOTIDE SEQUENCE [LARGE SCALE GENOMIC DNA]</scope>
    <source>
        <strain evidence="2 4">CCBAU 53426</strain>
    </source>
</reference>
<keyword evidence="1" id="KW-0614">Plasmid</keyword>
<dbReference type="Proteomes" id="UP000288972">
    <property type="component" value="Plasmid unnamed1"/>
</dbReference>
<reference evidence="1 3" key="1">
    <citation type="submission" date="2018-06" db="EMBL/GenBank/DDBJ databases">
        <title>Comparative genomics of rhizobia nodulating Arachis hypogaea in China.</title>
        <authorList>
            <person name="Li Y."/>
        </authorList>
    </citation>
    <scope>NUCLEOTIDE SEQUENCE [LARGE SCALE GENOMIC DNA]</scope>
    <source>
        <strain evidence="1 3">CCBAU 51670</strain>
        <plasmid evidence="1 3">unnamed1</plasmid>
    </source>
</reference>
<evidence type="ECO:0000313" key="1">
    <source>
        <dbReference type="EMBL" id="QAU51235.1"/>
    </source>
</evidence>
<evidence type="ECO:0000313" key="2">
    <source>
        <dbReference type="EMBL" id="RXH04768.1"/>
    </source>
</evidence>
<name>A0AAE6CCW3_9BRAD</name>
<dbReference type="AlphaFoldDB" id="A0AAE6CCW3"/>
<gene>
    <name evidence="2" type="ORF">EAS56_36490</name>
    <name evidence="1" type="ORF">XH91_36340</name>
</gene>
<keyword evidence="4" id="KW-1185">Reference proteome</keyword>
<geneLocation type="plasmid" evidence="1 3">
    <name>unnamed1</name>
</geneLocation>
<dbReference type="KEGG" id="bgz:XH91_36340"/>
<dbReference type="EMBL" id="CP030054">
    <property type="protein sequence ID" value="QAU51235.1"/>
    <property type="molecule type" value="Genomic_DNA"/>
</dbReference>
<proteinExistence type="predicted"/>
<evidence type="ECO:0000313" key="4">
    <source>
        <dbReference type="Proteomes" id="UP000290401"/>
    </source>
</evidence>
<dbReference type="Proteomes" id="UP000290401">
    <property type="component" value="Unassembled WGS sequence"/>
</dbReference>
<accession>A0AAE6CCW3</accession>